<organism evidence="2 3">
    <name type="scientific">Sphingobium xenophagum</name>
    <dbReference type="NCBI Taxonomy" id="121428"/>
    <lineage>
        <taxon>Bacteria</taxon>
        <taxon>Pseudomonadati</taxon>
        <taxon>Pseudomonadota</taxon>
        <taxon>Alphaproteobacteria</taxon>
        <taxon>Sphingomonadales</taxon>
        <taxon>Sphingomonadaceae</taxon>
        <taxon>Sphingobium</taxon>
    </lineage>
</organism>
<proteinExistence type="predicted"/>
<reference evidence="2 3" key="1">
    <citation type="submission" date="2017-08" db="EMBL/GenBank/DDBJ databases">
        <title>Whole Genome Sequence of Sphingobium hydrophobicum C1: Insights into Adaption to the Electronic-waste Contaminated Sediment.</title>
        <authorList>
            <person name="Song D."/>
            <person name="Chen X."/>
            <person name="Xu M."/>
        </authorList>
    </citation>
    <scope>NUCLEOTIDE SEQUENCE [LARGE SCALE GENOMIC DNA]</scope>
    <source>
        <strain evidence="2 3">C1</strain>
    </source>
</reference>
<evidence type="ECO:0000313" key="2">
    <source>
        <dbReference type="EMBL" id="ASY45686.1"/>
    </source>
</evidence>
<keyword evidence="2" id="KW-0808">Transferase</keyword>
<protein>
    <submittedName>
        <fullName evidence="2">Glycosyltransferase family 2 protein</fullName>
    </submittedName>
</protein>
<dbReference type="SUPFAM" id="SSF53448">
    <property type="entry name" value="Nucleotide-diphospho-sugar transferases"/>
    <property type="match status" value="1"/>
</dbReference>
<dbReference type="GO" id="GO:0016740">
    <property type="term" value="F:transferase activity"/>
    <property type="evidence" value="ECO:0007669"/>
    <property type="project" value="UniProtKB-KW"/>
</dbReference>
<dbReference type="RefSeq" id="WP_017181766.1">
    <property type="nucleotide sequence ID" value="NZ_CP022745.1"/>
</dbReference>
<evidence type="ECO:0000259" key="1">
    <source>
        <dbReference type="Pfam" id="PF00535"/>
    </source>
</evidence>
<dbReference type="AlphaFoldDB" id="A0A249MWG6"/>
<dbReference type="InterPro" id="IPR050834">
    <property type="entry name" value="Glycosyltransf_2"/>
</dbReference>
<name>A0A249MWG6_SPHXE</name>
<evidence type="ECO:0000313" key="3">
    <source>
        <dbReference type="Proteomes" id="UP000217141"/>
    </source>
</evidence>
<dbReference type="InterPro" id="IPR001173">
    <property type="entry name" value="Glyco_trans_2-like"/>
</dbReference>
<dbReference type="CDD" id="cd00761">
    <property type="entry name" value="Glyco_tranf_GTA_type"/>
    <property type="match status" value="1"/>
</dbReference>
<dbReference type="Proteomes" id="UP000217141">
    <property type="component" value="Chromosome I"/>
</dbReference>
<dbReference type="PANTHER" id="PTHR43685">
    <property type="entry name" value="GLYCOSYLTRANSFERASE"/>
    <property type="match status" value="1"/>
</dbReference>
<dbReference type="InterPro" id="IPR029044">
    <property type="entry name" value="Nucleotide-diphossugar_trans"/>
</dbReference>
<dbReference type="Gene3D" id="3.90.550.10">
    <property type="entry name" value="Spore Coat Polysaccharide Biosynthesis Protein SpsA, Chain A"/>
    <property type="match status" value="1"/>
</dbReference>
<dbReference type="Pfam" id="PF00535">
    <property type="entry name" value="Glycos_transf_2"/>
    <property type="match status" value="1"/>
</dbReference>
<feature type="domain" description="Glycosyltransferase 2-like" evidence="1">
    <location>
        <begin position="13"/>
        <end position="123"/>
    </location>
</feature>
<dbReference type="PANTHER" id="PTHR43685:SF2">
    <property type="entry name" value="GLYCOSYLTRANSFERASE 2-LIKE DOMAIN-CONTAINING PROTEIN"/>
    <property type="match status" value="1"/>
</dbReference>
<sequence length="271" mass="30069">MTLPPASIDLLCTFFNAAATLEPTLASLSSQTLADARFILVDDGSTDDSAAIARAFCDKDGRFALFANADRGRGKALNFALSQGSAPLVAILDADDLAHPTWLETACAVMDDRPDVAAISFERLMIGPGETADWTRIQPQATALTDVTHRLGRKNQLSHSGSCIRRDAMQAVGNYALNRRSHFDYDLWVRLGAAGFRLARCAPVRIAKRYHFGQKFAWSPGYFLSTFEVQRRAIRSLSDRPATDWLFALRDLARNFAKYPLQQWAVRRRGN</sequence>
<dbReference type="KEGG" id="shyd:CJD35_06590"/>
<dbReference type="EMBL" id="CP022745">
    <property type="protein sequence ID" value="ASY45686.1"/>
    <property type="molecule type" value="Genomic_DNA"/>
</dbReference>
<gene>
    <name evidence="2" type="ORF">CJD35_06590</name>
</gene>
<accession>A0A249MWG6</accession>